<dbReference type="EC" id="7.-.-.-" evidence="8"/>
<name>A0A5K8A6P1_9BACT</name>
<dbReference type="InterPro" id="IPR011538">
    <property type="entry name" value="Nuo51_FMN-bd"/>
</dbReference>
<keyword evidence="5 8" id="KW-0249">Electron transport</keyword>
<dbReference type="EMBL" id="AP021879">
    <property type="protein sequence ID" value="BBO88058.1"/>
    <property type="molecule type" value="Genomic_DNA"/>
</dbReference>
<evidence type="ECO:0000256" key="4">
    <source>
        <dbReference type="ARBA" id="ARBA00022737"/>
    </source>
</evidence>
<dbReference type="GO" id="GO:0022900">
    <property type="term" value="P:electron transport chain"/>
    <property type="evidence" value="ECO:0007669"/>
    <property type="project" value="UniProtKB-UniRule"/>
</dbReference>
<dbReference type="InterPro" id="IPR017896">
    <property type="entry name" value="4Fe4S_Fe-S-bd"/>
</dbReference>
<dbReference type="HAMAP" id="MF_00461">
    <property type="entry name" value="RsxC_RnfC"/>
    <property type="match status" value="1"/>
</dbReference>
<dbReference type="Gene3D" id="3.30.70.20">
    <property type="match status" value="1"/>
</dbReference>
<evidence type="ECO:0000256" key="3">
    <source>
        <dbReference type="ARBA" id="ARBA00022723"/>
    </source>
</evidence>
<comment type="function">
    <text evidence="8">Part of a membrane-bound complex that couples electron transfer with translocation of ions across the membrane.</text>
</comment>
<dbReference type="InterPro" id="IPR019554">
    <property type="entry name" value="Soluble_ligand-bd"/>
</dbReference>
<dbReference type="NCBIfam" id="NF003454">
    <property type="entry name" value="PRK05035.1"/>
    <property type="match status" value="1"/>
</dbReference>
<evidence type="ECO:0000256" key="2">
    <source>
        <dbReference type="ARBA" id="ARBA00022485"/>
    </source>
</evidence>
<dbReference type="SUPFAM" id="SSF142019">
    <property type="entry name" value="Nqo1 FMN-binding domain-like"/>
    <property type="match status" value="1"/>
</dbReference>
<feature type="binding site" evidence="8">
    <location>
        <position position="407"/>
    </location>
    <ligand>
        <name>[4Fe-4S] cluster</name>
        <dbReference type="ChEBI" id="CHEBI:49883"/>
        <label>1</label>
    </ligand>
</feature>
<evidence type="ECO:0000259" key="9">
    <source>
        <dbReference type="PROSITE" id="PS51379"/>
    </source>
</evidence>
<feature type="binding site" evidence="8">
    <location>
        <position position="450"/>
    </location>
    <ligand>
        <name>[4Fe-4S] cluster</name>
        <dbReference type="ChEBI" id="CHEBI:49883"/>
        <label>1</label>
    </ligand>
</feature>
<comment type="subcellular location">
    <subcellularLocation>
        <location evidence="8">Cell membrane</location>
        <topology evidence="8">Peripheral membrane protein</topology>
    </subcellularLocation>
</comment>
<keyword evidence="2 8" id="KW-0004">4Fe-4S</keyword>
<dbReference type="Pfam" id="PF13375">
    <property type="entry name" value="RnfC_N"/>
    <property type="match status" value="1"/>
</dbReference>
<dbReference type="GO" id="GO:0009055">
    <property type="term" value="F:electron transfer activity"/>
    <property type="evidence" value="ECO:0007669"/>
    <property type="project" value="InterPro"/>
</dbReference>
<evidence type="ECO:0000256" key="8">
    <source>
        <dbReference type="HAMAP-Rule" id="MF_00461"/>
    </source>
</evidence>
<evidence type="ECO:0000256" key="5">
    <source>
        <dbReference type="ARBA" id="ARBA00022982"/>
    </source>
</evidence>
<dbReference type="GO" id="GO:0051539">
    <property type="term" value="F:4 iron, 4 sulfur cluster binding"/>
    <property type="evidence" value="ECO:0007669"/>
    <property type="project" value="UniProtKB-KW"/>
</dbReference>
<organism evidence="10 11">
    <name type="scientific">Desulfosarcina ovata subsp. ovata</name>
    <dbReference type="NCBI Taxonomy" id="2752305"/>
    <lineage>
        <taxon>Bacteria</taxon>
        <taxon>Pseudomonadati</taxon>
        <taxon>Thermodesulfobacteriota</taxon>
        <taxon>Desulfobacteria</taxon>
        <taxon>Desulfobacterales</taxon>
        <taxon>Desulfosarcinaceae</taxon>
        <taxon>Desulfosarcina</taxon>
    </lineage>
</organism>
<dbReference type="InterPro" id="IPR037225">
    <property type="entry name" value="Nuo51_FMN-bd_sf"/>
</dbReference>
<reference evidence="10 11" key="1">
    <citation type="submission" date="2019-11" db="EMBL/GenBank/DDBJ databases">
        <title>Comparative genomics of hydrocarbon-degrading Desulfosarcina strains.</title>
        <authorList>
            <person name="Watanabe M."/>
            <person name="Kojima H."/>
            <person name="Fukui M."/>
        </authorList>
    </citation>
    <scope>NUCLEOTIDE SEQUENCE [LARGE SCALE GENOMIC DNA]</scope>
    <source>
        <strain evidence="11">oXyS1</strain>
    </source>
</reference>
<evidence type="ECO:0000256" key="1">
    <source>
        <dbReference type="ARBA" id="ARBA00022448"/>
    </source>
</evidence>
<feature type="binding site" evidence="8">
    <location>
        <position position="401"/>
    </location>
    <ligand>
        <name>[4Fe-4S] cluster</name>
        <dbReference type="ChEBI" id="CHEBI:49883"/>
        <label>1</label>
    </ligand>
</feature>
<feature type="binding site" evidence="8">
    <location>
        <position position="440"/>
    </location>
    <ligand>
        <name>[4Fe-4S] cluster</name>
        <dbReference type="ChEBI" id="CHEBI:49883"/>
        <label>2</label>
    </ligand>
</feature>
<accession>A0A5K8A6P1</accession>
<dbReference type="Proteomes" id="UP000422108">
    <property type="component" value="Chromosome"/>
</dbReference>
<dbReference type="InterPro" id="IPR010208">
    <property type="entry name" value="Ion_transpt_RnfC/RsxC"/>
</dbReference>
<keyword evidence="8" id="KW-0472">Membrane</keyword>
<protein>
    <recommendedName>
        <fullName evidence="8">Ion-translocating oxidoreductase complex subunit C</fullName>
        <ecNumber evidence="8">7.-.-.-</ecNumber>
    </recommendedName>
    <alternativeName>
        <fullName evidence="8">Rnf electron transport complex subunit C</fullName>
    </alternativeName>
</protein>
<dbReference type="InterPro" id="IPR026902">
    <property type="entry name" value="RnfC_N"/>
</dbReference>
<keyword evidence="8" id="KW-1003">Cell membrane</keyword>
<keyword evidence="4 8" id="KW-0677">Repeat</keyword>
<evidence type="ECO:0000256" key="7">
    <source>
        <dbReference type="ARBA" id="ARBA00023014"/>
    </source>
</evidence>
<dbReference type="AlphaFoldDB" id="A0A5K8A6P1"/>
<dbReference type="RefSeq" id="WP_231716947.1">
    <property type="nucleotide sequence ID" value="NZ_AP021879.1"/>
</dbReference>
<dbReference type="Pfam" id="PF10531">
    <property type="entry name" value="SLBB"/>
    <property type="match status" value="1"/>
</dbReference>
<sequence length="472" mass="49563">MFQGFRNDGHKKNEIHVAAMGLKLEGYPGSGTFAHGVHPPDHKKLSKDAAIRVMPTPEMVVLALHQNIGGPCDPMVKPRQTVQWGELIGKGSTFVSTTLHASVPGIVQRPVRVTLANGRHMDTLPIKTEGELPSGQDLWDEIFGGDWPTTGLNAYEPTQISRDINDAGLVGLGGAAFPTHVKITPGDKKPIHTLIVNGCECEPYLTSDYRLMVEAPVSIITGALLAGRSVGAERIVIGVEDNKMPAVAALKKATDGTGIQIAVVKTKYPQGSEKHLIQAVIKRQVPLGGLPSDVGVAISNVGTMAAVARAVIHKKPLTHRVISVTGGGIVNPSNVLAPIGVSFGALIDFCGGLTPGAARMVAGGPMMGFAFANPNTPVTKGTGGLTVMTRDEVNAGEETACVRCGKCVDVCPMNLVPTKIAMASRHQDIALSRRYNIMACFECGSCAYTCPAHIPLVQLIRVGKALVAAGGI</sequence>
<keyword evidence="11" id="KW-1185">Reference proteome</keyword>
<dbReference type="GO" id="GO:0005886">
    <property type="term" value="C:plasma membrane"/>
    <property type="evidence" value="ECO:0007669"/>
    <property type="project" value="UniProtKB-SubCell"/>
</dbReference>
<dbReference type="Pfam" id="PF12838">
    <property type="entry name" value="Fer4_7"/>
    <property type="match status" value="1"/>
</dbReference>
<feature type="binding site" evidence="8">
    <location>
        <position position="443"/>
    </location>
    <ligand>
        <name>[4Fe-4S] cluster</name>
        <dbReference type="ChEBI" id="CHEBI:49883"/>
        <label>2</label>
    </ligand>
</feature>
<dbReference type="PANTHER" id="PTHR43034">
    <property type="entry name" value="ION-TRANSLOCATING OXIDOREDUCTASE COMPLEX SUBUNIT C"/>
    <property type="match status" value="1"/>
</dbReference>
<dbReference type="PROSITE" id="PS51379">
    <property type="entry name" value="4FE4S_FER_2"/>
    <property type="match status" value="1"/>
</dbReference>
<feature type="domain" description="4Fe-4S ferredoxin-type" evidence="9">
    <location>
        <begin position="389"/>
        <end position="421"/>
    </location>
</feature>
<dbReference type="GO" id="GO:0046872">
    <property type="term" value="F:metal ion binding"/>
    <property type="evidence" value="ECO:0007669"/>
    <property type="project" value="UniProtKB-KW"/>
</dbReference>
<dbReference type="Gene3D" id="3.40.50.11540">
    <property type="entry name" value="NADH-ubiquinone oxidoreductase 51kDa subunit"/>
    <property type="match status" value="1"/>
</dbReference>
<dbReference type="PROSITE" id="PS00198">
    <property type="entry name" value="4FE4S_FER_1"/>
    <property type="match status" value="2"/>
</dbReference>
<dbReference type="SUPFAM" id="SSF46548">
    <property type="entry name" value="alpha-helical ferredoxin"/>
    <property type="match status" value="1"/>
</dbReference>
<gene>
    <name evidence="8" type="primary">rnfC</name>
    <name evidence="10" type="ORF">DSCOOX_12380</name>
</gene>
<dbReference type="PANTHER" id="PTHR43034:SF2">
    <property type="entry name" value="ION-TRANSLOCATING OXIDOREDUCTASE COMPLEX SUBUNIT C"/>
    <property type="match status" value="1"/>
</dbReference>
<evidence type="ECO:0000313" key="11">
    <source>
        <dbReference type="Proteomes" id="UP000422108"/>
    </source>
</evidence>
<dbReference type="Pfam" id="PF01512">
    <property type="entry name" value="Complex1_51K"/>
    <property type="match status" value="1"/>
</dbReference>
<comment type="subunit">
    <text evidence="8">The complex is composed of six subunits: RnfA, RnfB, RnfC, RnfD, RnfE and RnfG.</text>
</comment>
<keyword evidence="6 8" id="KW-0408">Iron</keyword>
<evidence type="ECO:0000256" key="6">
    <source>
        <dbReference type="ARBA" id="ARBA00023004"/>
    </source>
</evidence>
<keyword evidence="7 8" id="KW-0411">Iron-sulfur</keyword>
<feature type="binding site" evidence="8">
    <location>
        <position position="446"/>
    </location>
    <ligand>
        <name>[4Fe-4S] cluster</name>
        <dbReference type="ChEBI" id="CHEBI:49883"/>
        <label>2</label>
    </ligand>
</feature>
<proteinExistence type="inferred from homology"/>
<keyword evidence="8" id="KW-1278">Translocase</keyword>
<dbReference type="InterPro" id="IPR017900">
    <property type="entry name" value="4Fe4S_Fe_S_CS"/>
</dbReference>
<feature type="binding site" evidence="8">
    <location>
        <position position="411"/>
    </location>
    <ligand>
        <name>[4Fe-4S] cluster</name>
        <dbReference type="ChEBI" id="CHEBI:49883"/>
        <label>2</label>
    </ligand>
</feature>
<dbReference type="NCBIfam" id="TIGR01945">
    <property type="entry name" value="rnfC"/>
    <property type="match status" value="1"/>
</dbReference>
<feature type="binding site" evidence="8">
    <location>
        <position position="404"/>
    </location>
    <ligand>
        <name>[4Fe-4S] cluster</name>
        <dbReference type="ChEBI" id="CHEBI:49883"/>
        <label>1</label>
    </ligand>
</feature>
<comment type="similarity">
    <text evidence="8">Belongs to the 4Fe4S bacterial-type ferredoxin family. RnfC subfamily.</text>
</comment>
<comment type="cofactor">
    <cofactor evidence="8">
        <name>[4Fe-4S] cluster</name>
        <dbReference type="ChEBI" id="CHEBI:49883"/>
    </cofactor>
    <text evidence="8">Binds 2 [4Fe-4S] clusters per subunit.</text>
</comment>
<keyword evidence="1 8" id="KW-0813">Transport</keyword>
<evidence type="ECO:0000313" key="10">
    <source>
        <dbReference type="EMBL" id="BBO88058.1"/>
    </source>
</evidence>
<keyword evidence="3 8" id="KW-0479">Metal-binding</keyword>